<organism evidence="1 2">
    <name type="scientific">Iphiclides podalirius</name>
    <name type="common">scarce swallowtail</name>
    <dbReference type="NCBI Taxonomy" id="110791"/>
    <lineage>
        <taxon>Eukaryota</taxon>
        <taxon>Metazoa</taxon>
        <taxon>Ecdysozoa</taxon>
        <taxon>Arthropoda</taxon>
        <taxon>Hexapoda</taxon>
        <taxon>Insecta</taxon>
        <taxon>Pterygota</taxon>
        <taxon>Neoptera</taxon>
        <taxon>Endopterygota</taxon>
        <taxon>Lepidoptera</taxon>
        <taxon>Glossata</taxon>
        <taxon>Ditrysia</taxon>
        <taxon>Papilionoidea</taxon>
        <taxon>Papilionidae</taxon>
        <taxon>Papilioninae</taxon>
        <taxon>Iphiclides</taxon>
    </lineage>
</organism>
<gene>
    <name evidence="1" type="ORF">IPOD504_LOCUS4056</name>
</gene>
<protein>
    <submittedName>
        <fullName evidence="1">Uncharacterized protein</fullName>
    </submittedName>
</protein>
<reference evidence="1" key="1">
    <citation type="submission" date="2022-03" db="EMBL/GenBank/DDBJ databases">
        <authorList>
            <person name="Martin H S."/>
        </authorList>
    </citation>
    <scope>NUCLEOTIDE SEQUENCE</scope>
</reference>
<evidence type="ECO:0000313" key="2">
    <source>
        <dbReference type="Proteomes" id="UP000837857"/>
    </source>
</evidence>
<dbReference type="Proteomes" id="UP000837857">
    <property type="component" value="Chromosome 14"/>
</dbReference>
<name>A0ABN8HX46_9NEOP</name>
<accession>A0ABN8HX46</accession>
<feature type="non-terminal residue" evidence="1">
    <location>
        <position position="171"/>
    </location>
</feature>
<dbReference type="EMBL" id="OW152826">
    <property type="protein sequence ID" value="CAH2042741.1"/>
    <property type="molecule type" value="Genomic_DNA"/>
</dbReference>
<proteinExistence type="predicted"/>
<sequence>MHHGKSVYTNYKNNYTNKIPSVRHPNAADARTRVQSPFKTDVRSPSLNQSEWTAARGERGRGVRGARGGYRTAERSGYIDSGGHVAAALVHPQPSRSSHVAAIDATAGALARPAEIMTFGPSAGEVGSARPLVPDRALATVTRHWEVDGPAPAARLRCTKELLIISPFGLL</sequence>
<keyword evidence="2" id="KW-1185">Reference proteome</keyword>
<evidence type="ECO:0000313" key="1">
    <source>
        <dbReference type="EMBL" id="CAH2042741.1"/>
    </source>
</evidence>